<dbReference type="PANTHER" id="PTHR47396">
    <property type="entry name" value="TYPE I RESTRICTION ENZYME ECOKI R PROTEIN"/>
    <property type="match status" value="1"/>
</dbReference>
<dbReference type="EMBL" id="MN738809">
    <property type="protein sequence ID" value="QHS84527.1"/>
    <property type="molecule type" value="Genomic_DNA"/>
</dbReference>
<reference evidence="2" key="1">
    <citation type="journal article" date="2020" name="Nature">
        <title>Giant virus diversity and host interactions through global metagenomics.</title>
        <authorList>
            <person name="Schulz F."/>
            <person name="Roux S."/>
            <person name="Paez-Espino D."/>
            <person name="Jungbluth S."/>
            <person name="Walsh D.A."/>
            <person name="Denef V.J."/>
            <person name="McMahon K.D."/>
            <person name="Konstantinidis K.T."/>
            <person name="Eloe-Fadrosh E.A."/>
            <person name="Kyrpides N.C."/>
            <person name="Woyke T."/>
        </authorList>
    </citation>
    <scope>NUCLEOTIDE SEQUENCE</scope>
    <source>
        <strain evidence="2">GVMAG-S-ERX556022-25</strain>
    </source>
</reference>
<name>A0A6C0AX51_9ZZZZ</name>
<dbReference type="AlphaFoldDB" id="A0A6C0AX51"/>
<dbReference type="SUPFAM" id="SSF52540">
    <property type="entry name" value="P-loop containing nucleoside triphosphate hydrolases"/>
    <property type="match status" value="2"/>
</dbReference>
<organism evidence="2">
    <name type="scientific">viral metagenome</name>
    <dbReference type="NCBI Taxonomy" id="1070528"/>
    <lineage>
        <taxon>unclassified sequences</taxon>
        <taxon>metagenomes</taxon>
        <taxon>organismal metagenomes</taxon>
    </lineage>
</organism>
<dbReference type="Gene3D" id="3.40.50.300">
    <property type="entry name" value="P-loop containing nucleotide triphosphate hydrolases"/>
    <property type="match status" value="2"/>
</dbReference>
<dbReference type="InterPro" id="IPR027417">
    <property type="entry name" value="P-loop_NTPase"/>
</dbReference>
<dbReference type="GO" id="GO:0016787">
    <property type="term" value="F:hydrolase activity"/>
    <property type="evidence" value="ECO:0007669"/>
    <property type="project" value="InterPro"/>
</dbReference>
<dbReference type="CDD" id="cd18785">
    <property type="entry name" value="SF2_C"/>
    <property type="match status" value="1"/>
</dbReference>
<sequence length="486" mass="56206">MSHETYIGQKGYSIYKKTLSLKEQMFLREELTVKPYIPKSPVQPTPYPIYRESNKKFYIPRFFGISIFGEPNENKIGEGIPINLTFSGVLRDNQIFIVNKYIEYVKKNKGGLLDLYTGFGKTVLALKIIELIGLKTLIIVHKGFLVDQWIERINQFLPDARIGRIQGQIIDIQDKDIVIGMLQSLSMKEYPEDQFEDFGLTIVDEVHHLSAEIFCRALQKAITTYTLGLSATMNRKDGLSKVFKMFLGDIIHKEKREEANSVLVKAIEFKISDETFNEIEYDYRGNPKYSTMISKLCNFNIRSELIIYIITKELQLNPNQQIMILGHNKCLLIYLYKAIEYRKIASVGYYIGGMKQNDLKISESKQIVIATYSMASEGLDIKTLTTLILATPKTDIEQAVGRIMRVKHQSPLIIDIIDSHDIFKKQWVKRKAFYQKNNYMISYSSDYRGNKWTEITKKEKNKENKENNLYDEFDSIPTGKCLISIA</sequence>
<protein>
    <recommendedName>
        <fullName evidence="1">Helicase ATP-binding domain-containing protein</fullName>
    </recommendedName>
</protein>
<dbReference type="PROSITE" id="PS51192">
    <property type="entry name" value="HELICASE_ATP_BIND_1"/>
    <property type="match status" value="1"/>
</dbReference>
<dbReference type="CDD" id="cd17926">
    <property type="entry name" value="DEXHc_RE"/>
    <property type="match status" value="1"/>
</dbReference>
<dbReference type="PANTHER" id="PTHR47396:SF1">
    <property type="entry name" value="ATP-DEPENDENT HELICASE IRC3-RELATED"/>
    <property type="match status" value="1"/>
</dbReference>
<dbReference type="InterPro" id="IPR050742">
    <property type="entry name" value="Helicase_Restrict-Modif_Enz"/>
</dbReference>
<dbReference type="GO" id="GO:0003677">
    <property type="term" value="F:DNA binding"/>
    <property type="evidence" value="ECO:0007669"/>
    <property type="project" value="InterPro"/>
</dbReference>
<accession>A0A6C0AX51</accession>
<proteinExistence type="predicted"/>
<evidence type="ECO:0000313" key="2">
    <source>
        <dbReference type="EMBL" id="QHS84527.1"/>
    </source>
</evidence>
<dbReference type="GO" id="GO:0005829">
    <property type="term" value="C:cytosol"/>
    <property type="evidence" value="ECO:0007669"/>
    <property type="project" value="TreeGrafter"/>
</dbReference>
<dbReference type="InterPro" id="IPR006935">
    <property type="entry name" value="Helicase/UvrB_N"/>
</dbReference>
<evidence type="ECO:0000259" key="1">
    <source>
        <dbReference type="PROSITE" id="PS51192"/>
    </source>
</evidence>
<dbReference type="Pfam" id="PF04851">
    <property type="entry name" value="ResIII"/>
    <property type="match status" value="1"/>
</dbReference>
<dbReference type="SMART" id="SM00487">
    <property type="entry name" value="DEXDc"/>
    <property type="match status" value="1"/>
</dbReference>
<feature type="domain" description="Helicase ATP-binding" evidence="1">
    <location>
        <begin position="102"/>
        <end position="251"/>
    </location>
</feature>
<dbReference type="GO" id="GO:0005524">
    <property type="term" value="F:ATP binding"/>
    <property type="evidence" value="ECO:0007669"/>
    <property type="project" value="InterPro"/>
</dbReference>
<dbReference type="InterPro" id="IPR014001">
    <property type="entry name" value="Helicase_ATP-bd"/>
</dbReference>